<evidence type="ECO:0000313" key="1">
    <source>
        <dbReference type="EMBL" id="KKK72794.1"/>
    </source>
</evidence>
<name>A0A0F9A2F1_9ZZZZ</name>
<comment type="caution">
    <text evidence="1">The sequence shown here is derived from an EMBL/GenBank/DDBJ whole genome shotgun (WGS) entry which is preliminary data.</text>
</comment>
<dbReference type="EMBL" id="LAZR01057080">
    <property type="protein sequence ID" value="KKK72794.1"/>
    <property type="molecule type" value="Genomic_DNA"/>
</dbReference>
<protein>
    <submittedName>
        <fullName evidence="1">Uncharacterized protein</fullName>
    </submittedName>
</protein>
<dbReference type="SUPFAM" id="SSF52309">
    <property type="entry name" value="N-(deoxy)ribosyltransferase-like"/>
    <property type="match status" value="1"/>
</dbReference>
<reference evidence="1" key="1">
    <citation type="journal article" date="2015" name="Nature">
        <title>Complex archaea that bridge the gap between prokaryotes and eukaryotes.</title>
        <authorList>
            <person name="Spang A."/>
            <person name="Saw J.H."/>
            <person name="Jorgensen S.L."/>
            <person name="Zaremba-Niedzwiedzka K."/>
            <person name="Martijn J."/>
            <person name="Lind A.E."/>
            <person name="van Eijk R."/>
            <person name="Schleper C."/>
            <person name="Guy L."/>
            <person name="Ettema T.J."/>
        </authorList>
    </citation>
    <scope>NUCLEOTIDE SEQUENCE</scope>
</reference>
<sequence>MTSLILPDITWINDIFNMGEPHKMTFHSITGRTITLDSQGIKRLFSIKYIGEEVLLKEIILTFEPEGKLSCYFAHSWRSKDHPDKIRIIKALEQMKIDVIDPFNGEDDMCSKYNETDYYPNCNYKLGRDIWVKDLSQIREADMFLMWVDSSMPGRFMGTSYELAYAFNLGKHIQIISDLRHPCMAYVLCHGNRQYNTIEDFENQRRIRWK</sequence>
<proteinExistence type="predicted"/>
<gene>
    <name evidence="1" type="ORF">LCGC14_2900330</name>
</gene>
<organism evidence="1">
    <name type="scientific">marine sediment metagenome</name>
    <dbReference type="NCBI Taxonomy" id="412755"/>
    <lineage>
        <taxon>unclassified sequences</taxon>
        <taxon>metagenomes</taxon>
        <taxon>ecological metagenomes</taxon>
    </lineage>
</organism>
<accession>A0A0F9A2F1</accession>
<dbReference type="AlphaFoldDB" id="A0A0F9A2F1"/>
<dbReference type="Gene3D" id="3.40.50.450">
    <property type="match status" value="1"/>
</dbReference>